<reference evidence="1" key="1">
    <citation type="journal article" date="2020" name="Virus Res.">
        <title>Mixed infection by a partitivirus and a negative-sense RNA virus related to mymonaviruses in the polypore fungus Bondarzewia berkeleyi.</title>
        <authorList>
            <person name="Vainio E.J."/>
            <person name="Sutela S."/>
        </authorList>
    </citation>
    <scope>NUCLEOTIDE SEQUENCE</scope>
    <source>
        <strain evidence="1">FD-104</strain>
    </source>
</reference>
<proteinExistence type="predicted"/>
<organism evidence="1 2">
    <name type="scientific">Bondarzewia berkeleyi negative-strand RNA virus 1</name>
    <dbReference type="NCBI Taxonomy" id="2768771"/>
    <lineage>
        <taxon>Viruses</taxon>
        <taxon>Riboviria</taxon>
        <taxon>Orthornavirae</taxon>
        <taxon>Negarnaviricota</taxon>
        <taxon>Haploviricotina</taxon>
        <taxon>Monjiviricetes</taxon>
        <taxon>Mononegavirales</taxon>
        <taxon>Mymonaviridae</taxon>
        <taxon>Auricularimonavirus</taxon>
        <taxon>Auricularimonavirus bondarzewiae</taxon>
    </lineage>
</organism>
<dbReference type="Proteomes" id="UP000830197">
    <property type="component" value="Segment"/>
</dbReference>
<protein>
    <submittedName>
        <fullName evidence="1">ORF5 protein</fullName>
    </submittedName>
</protein>
<dbReference type="GeneID" id="80539352"/>
<evidence type="ECO:0000313" key="2">
    <source>
        <dbReference type="Proteomes" id="UP000830197"/>
    </source>
</evidence>
<dbReference type="RefSeq" id="YP_010800712.1">
    <property type="nucleotide sequence ID" value="NC_076899.1"/>
</dbReference>
<name>A0AAE7JKQ4_9MONO</name>
<dbReference type="EMBL" id="MT447187">
    <property type="protein sequence ID" value="QNQ73379.1"/>
    <property type="molecule type" value="Viral_cRNA"/>
</dbReference>
<accession>A0AAE7JKQ4</accession>
<evidence type="ECO:0000313" key="1">
    <source>
        <dbReference type="EMBL" id="QNQ73379.1"/>
    </source>
</evidence>
<sequence>MTTINDNRRTHLDFSTIIDKDRSIHFLELSLQSQSLVRRALNFHSRTLGKDQLPLSWGAPDLLTYSERVPLWARSSRGFRLGSILVKPVSEDQRLEMDMLFTSTNLQSAALWAETTNMKILVRNTVAMVDSMINDVRGMVVLLRAGCVQELDDELEKVYEDLMLYEPHADWRTSVPTLRSGIFLARELCVQGSLLSNGQL</sequence>
<keyword evidence="2" id="KW-1185">Reference proteome</keyword>
<dbReference type="KEGG" id="vg:80539352"/>